<dbReference type="AlphaFoldDB" id="A0A811Q6Z4"/>
<accession>A0A811Q6Z4</accession>
<dbReference type="PANTHER" id="PTHR10933:SF9">
    <property type="entry name" value="IMMUNOGLOBULIN-BINDING PROTEIN 1"/>
    <property type="match status" value="1"/>
</dbReference>
<name>A0A811Q6Z4_9POAL</name>
<sequence>MVDVEEVGNKMQSQMRLHAEPEDDAADLPLPVLFDRASRLHALASSSALDQDGIRTGVDLLRRCDEMVSKLGLFSRNETKEDVSTANLKYLLVPYYLAEMTEKIAQEDRIPVLKASQDHLKEFIALCEVLELIPEDELELSRQKQPDTMANRRAQKVARFKRQKAAETKLQEIRERKERRGRSLRAAALSAPIEAGEEDDLGDDGEEEREAWLATISLAICKAFDLLDMLKKEEEMLLAVKERKAKEGNAFAREMLDERTKKAEAWHHNAANRVAYSKPADPITCATFAQDVIEGRANVSQAHEHKHQPLIFGPASLVGGGLTSERERMAAQVFQPSYRMPTMSIEEAGLREMKMMEKWQERTAEMMKEANSAWHKDGTSSAQEDEDAEEAKARAARYATPIVGLGHEAEHAFLRLVVLLRQEAAGDDQQEEDEGIKERLLRLHLLLLVRRVRVAVRRHDPRTVLPLPIRSASSSSSAGGGGNGKPNKPRPPVLAAVPVTREDLEVALRRVVRSEAELAAVLAEAEAAGLAPEAAAAAEAEDEAELRDAFAVFDADGDGRISAEELRAVLASLGDEACSVDDCRRMIGGVDADGDGFVCFDEFSRMMVPQGAAA</sequence>
<keyword evidence="4" id="KW-0106">Calcium</keyword>
<dbReference type="GO" id="GO:0005509">
    <property type="term" value="F:calcium ion binding"/>
    <property type="evidence" value="ECO:0007669"/>
    <property type="project" value="InterPro"/>
</dbReference>
<feature type="domain" description="EF-hand" evidence="8">
    <location>
        <begin position="541"/>
        <end position="576"/>
    </location>
</feature>
<dbReference type="InterPro" id="IPR038511">
    <property type="entry name" value="TAP42/TAP46-like_sf"/>
</dbReference>
<dbReference type="PROSITE" id="PS00018">
    <property type="entry name" value="EF_HAND_1"/>
    <property type="match status" value="2"/>
</dbReference>
<evidence type="ECO:0000256" key="6">
    <source>
        <dbReference type="ARBA" id="ARBA00074626"/>
    </source>
</evidence>
<keyword evidence="3" id="KW-0677">Repeat</keyword>
<feature type="region of interest" description="Disordered" evidence="7">
    <location>
        <begin position="467"/>
        <end position="492"/>
    </location>
</feature>
<evidence type="ECO:0000259" key="8">
    <source>
        <dbReference type="PROSITE" id="PS50222"/>
    </source>
</evidence>
<dbReference type="GO" id="GO:0031929">
    <property type="term" value="P:TOR signaling"/>
    <property type="evidence" value="ECO:0007669"/>
    <property type="project" value="UniProtKB-ARBA"/>
</dbReference>
<dbReference type="GO" id="GO:0009966">
    <property type="term" value="P:regulation of signal transduction"/>
    <property type="evidence" value="ECO:0007669"/>
    <property type="project" value="InterPro"/>
</dbReference>
<dbReference type="InterPro" id="IPR011992">
    <property type="entry name" value="EF-hand-dom_pair"/>
</dbReference>
<dbReference type="InterPro" id="IPR018247">
    <property type="entry name" value="EF_Hand_1_Ca_BS"/>
</dbReference>
<dbReference type="InterPro" id="IPR002048">
    <property type="entry name" value="EF_hand_dom"/>
</dbReference>
<dbReference type="Gene3D" id="1.10.238.10">
    <property type="entry name" value="EF-hand"/>
    <property type="match status" value="1"/>
</dbReference>
<gene>
    <name evidence="9" type="ORF">NCGR_LOCUS38511</name>
</gene>
<evidence type="ECO:0000313" key="10">
    <source>
        <dbReference type="Proteomes" id="UP000604825"/>
    </source>
</evidence>
<dbReference type="InterPro" id="IPR007304">
    <property type="entry name" value="TAP46-like"/>
</dbReference>
<evidence type="ECO:0000256" key="3">
    <source>
        <dbReference type="ARBA" id="ARBA00022737"/>
    </source>
</evidence>
<proteinExistence type="inferred from homology"/>
<dbReference type="EMBL" id="CAJGYO010000009">
    <property type="protein sequence ID" value="CAD6254914.1"/>
    <property type="molecule type" value="Genomic_DNA"/>
</dbReference>
<feature type="compositionally biased region" description="Low complexity" evidence="7">
    <location>
        <begin position="467"/>
        <end position="477"/>
    </location>
</feature>
<dbReference type="Gene3D" id="1.25.40.540">
    <property type="entry name" value="TAP42-like family"/>
    <property type="match status" value="1"/>
</dbReference>
<dbReference type="GO" id="GO:0051721">
    <property type="term" value="F:protein phosphatase 2A binding"/>
    <property type="evidence" value="ECO:0007669"/>
    <property type="project" value="TreeGrafter"/>
</dbReference>
<evidence type="ECO:0000256" key="4">
    <source>
        <dbReference type="ARBA" id="ARBA00022837"/>
    </source>
</evidence>
<dbReference type="FunFam" id="1.10.238.10:FF:000089">
    <property type="entry name" value="calmodulin-like protein 3"/>
    <property type="match status" value="1"/>
</dbReference>
<evidence type="ECO:0000256" key="5">
    <source>
        <dbReference type="ARBA" id="ARBA00034730"/>
    </source>
</evidence>
<reference evidence="9" key="1">
    <citation type="submission" date="2020-10" db="EMBL/GenBank/DDBJ databases">
        <authorList>
            <person name="Han B."/>
            <person name="Lu T."/>
            <person name="Zhao Q."/>
            <person name="Huang X."/>
            <person name="Zhao Y."/>
        </authorList>
    </citation>
    <scope>NUCLEOTIDE SEQUENCE</scope>
</reference>
<dbReference type="PANTHER" id="PTHR10933">
    <property type="entry name" value="IMMUNOGLOBULIN-BINDING PROTEIN 1"/>
    <property type="match status" value="1"/>
</dbReference>
<evidence type="ECO:0000313" key="9">
    <source>
        <dbReference type="EMBL" id="CAD6254914.1"/>
    </source>
</evidence>
<dbReference type="CDD" id="cd00051">
    <property type="entry name" value="EFh"/>
    <property type="match status" value="1"/>
</dbReference>
<comment type="function">
    <text evidence="1">Potential calcium sensor.</text>
</comment>
<keyword evidence="10" id="KW-1185">Reference proteome</keyword>
<dbReference type="SUPFAM" id="SSF47473">
    <property type="entry name" value="EF-hand"/>
    <property type="match status" value="1"/>
</dbReference>
<dbReference type="GO" id="GO:0035303">
    <property type="term" value="P:regulation of dephosphorylation"/>
    <property type="evidence" value="ECO:0007669"/>
    <property type="project" value="TreeGrafter"/>
</dbReference>
<organism evidence="9 10">
    <name type="scientific">Miscanthus lutarioriparius</name>
    <dbReference type="NCBI Taxonomy" id="422564"/>
    <lineage>
        <taxon>Eukaryota</taxon>
        <taxon>Viridiplantae</taxon>
        <taxon>Streptophyta</taxon>
        <taxon>Embryophyta</taxon>
        <taxon>Tracheophyta</taxon>
        <taxon>Spermatophyta</taxon>
        <taxon>Magnoliopsida</taxon>
        <taxon>Liliopsida</taxon>
        <taxon>Poales</taxon>
        <taxon>Poaceae</taxon>
        <taxon>PACMAD clade</taxon>
        <taxon>Panicoideae</taxon>
        <taxon>Andropogonodae</taxon>
        <taxon>Andropogoneae</taxon>
        <taxon>Saccharinae</taxon>
        <taxon>Miscanthus</taxon>
    </lineage>
</organism>
<dbReference type="GO" id="GO:0005829">
    <property type="term" value="C:cytosol"/>
    <property type="evidence" value="ECO:0007669"/>
    <property type="project" value="TreeGrafter"/>
</dbReference>
<dbReference type="SMART" id="SM00054">
    <property type="entry name" value="EFh"/>
    <property type="match status" value="2"/>
</dbReference>
<comment type="similarity">
    <text evidence="5">Belongs to the IGBP1/TAP42 family.</text>
</comment>
<keyword evidence="2" id="KW-0479">Metal-binding</keyword>
<dbReference type="Proteomes" id="UP000604825">
    <property type="component" value="Unassembled WGS sequence"/>
</dbReference>
<dbReference type="FunFam" id="1.25.40.540:FF:000002">
    <property type="entry name" value="PP2A regulatory subunit TAP46"/>
    <property type="match status" value="1"/>
</dbReference>
<feature type="region of interest" description="Disordered" evidence="7">
    <location>
        <begin position="373"/>
        <end position="393"/>
    </location>
</feature>
<dbReference type="Pfam" id="PF13499">
    <property type="entry name" value="EF-hand_7"/>
    <property type="match status" value="1"/>
</dbReference>
<dbReference type="Pfam" id="PF04177">
    <property type="entry name" value="TAP42"/>
    <property type="match status" value="1"/>
</dbReference>
<evidence type="ECO:0000256" key="7">
    <source>
        <dbReference type="SAM" id="MobiDB-lite"/>
    </source>
</evidence>
<protein>
    <recommendedName>
        <fullName evidence="6">PP2A regulatory subunit TAP46</fullName>
    </recommendedName>
</protein>
<feature type="domain" description="EF-hand" evidence="8">
    <location>
        <begin position="578"/>
        <end position="613"/>
    </location>
</feature>
<dbReference type="PROSITE" id="PS50222">
    <property type="entry name" value="EF_HAND_2"/>
    <property type="match status" value="2"/>
</dbReference>
<evidence type="ECO:0000256" key="1">
    <source>
        <dbReference type="ARBA" id="ARBA00003291"/>
    </source>
</evidence>
<evidence type="ECO:0000256" key="2">
    <source>
        <dbReference type="ARBA" id="ARBA00022723"/>
    </source>
</evidence>
<comment type="caution">
    <text evidence="9">The sequence shown here is derived from an EMBL/GenBank/DDBJ whole genome shotgun (WGS) entry which is preliminary data.</text>
</comment>
<dbReference type="OrthoDB" id="10261753at2759"/>